<evidence type="ECO:0000313" key="2">
    <source>
        <dbReference type="EMBL" id="TQL61872.1"/>
    </source>
</evidence>
<dbReference type="EMBL" id="VFOQ01000001">
    <property type="protein sequence ID" value="TQL61872.1"/>
    <property type="molecule type" value="Genomic_DNA"/>
</dbReference>
<keyword evidence="1" id="KW-0812">Transmembrane</keyword>
<dbReference type="OrthoDB" id="4948328at2"/>
<reference evidence="2 3" key="1">
    <citation type="submission" date="2019-06" db="EMBL/GenBank/DDBJ databases">
        <title>Sequencing the genomes of 1000 actinobacteria strains.</title>
        <authorList>
            <person name="Klenk H.-P."/>
        </authorList>
    </citation>
    <scope>NUCLEOTIDE SEQUENCE [LARGE SCALE GENOMIC DNA]</scope>
    <source>
        <strain evidence="2 3">DSM 18082</strain>
    </source>
</reference>
<sequence>MNGEPGLTDEQIRTMTPADRLDLIRRLSRPAPERPQRGGLLRGRSRVVLLAAAVMVMLPWIGYLAVVLPNRYDARHWDLTWAGFDLLLAAMLAATVVFALLRRQLLILTSFASGVLLVCDAWFDVLTARRADLPESIATALLLELPLATLLLLGTLRLVRANAQRLWLLEPGTPIWRLELDLP</sequence>
<keyword evidence="1" id="KW-1133">Transmembrane helix</keyword>
<comment type="caution">
    <text evidence="2">The sequence shown here is derived from an EMBL/GenBank/DDBJ whole genome shotgun (WGS) entry which is preliminary data.</text>
</comment>
<accession>A0A542ZNF8</accession>
<organism evidence="2 3">
    <name type="scientific">Oryzihumus leptocrescens</name>
    <dbReference type="NCBI Taxonomy" id="297536"/>
    <lineage>
        <taxon>Bacteria</taxon>
        <taxon>Bacillati</taxon>
        <taxon>Actinomycetota</taxon>
        <taxon>Actinomycetes</taxon>
        <taxon>Micrococcales</taxon>
        <taxon>Intrasporangiaceae</taxon>
        <taxon>Oryzihumus</taxon>
    </lineage>
</organism>
<gene>
    <name evidence="2" type="ORF">FB474_3292</name>
</gene>
<feature type="transmembrane region" description="Helical" evidence="1">
    <location>
        <begin position="137"/>
        <end position="159"/>
    </location>
</feature>
<protein>
    <submittedName>
        <fullName evidence="2">Uncharacterized protein</fullName>
    </submittedName>
</protein>
<evidence type="ECO:0000256" key="1">
    <source>
        <dbReference type="SAM" id="Phobius"/>
    </source>
</evidence>
<dbReference type="Proteomes" id="UP000319514">
    <property type="component" value="Unassembled WGS sequence"/>
</dbReference>
<keyword evidence="1" id="KW-0472">Membrane</keyword>
<evidence type="ECO:0000313" key="3">
    <source>
        <dbReference type="Proteomes" id="UP000319514"/>
    </source>
</evidence>
<dbReference type="RefSeq" id="WP_141789599.1">
    <property type="nucleotide sequence ID" value="NZ_BAAAKX010000012.1"/>
</dbReference>
<proteinExistence type="predicted"/>
<name>A0A542ZNF8_9MICO</name>
<dbReference type="AlphaFoldDB" id="A0A542ZNF8"/>
<feature type="transmembrane region" description="Helical" evidence="1">
    <location>
        <begin position="105"/>
        <end position="125"/>
    </location>
</feature>
<feature type="transmembrane region" description="Helical" evidence="1">
    <location>
        <begin position="80"/>
        <end position="100"/>
    </location>
</feature>
<feature type="transmembrane region" description="Helical" evidence="1">
    <location>
        <begin position="47"/>
        <end position="68"/>
    </location>
</feature>
<keyword evidence="3" id="KW-1185">Reference proteome</keyword>